<proteinExistence type="predicted"/>
<evidence type="ECO:0000313" key="1">
    <source>
        <dbReference type="EMBL" id="RID83230.1"/>
    </source>
</evidence>
<sequence length="95" mass="11223">MITQEERDSLMRAMEMKHALVFCDGLPIGRQIRIKRAHDSLSLVQASEFLKIPKSTLSEIETGVRKVPRKHEKAINEYLYHMYFADGEFIERWEQ</sequence>
<protein>
    <submittedName>
        <fullName evidence="1">XRE family transcriptional regulator</fullName>
    </submittedName>
</protein>
<gene>
    <name evidence="1" type="ORF">D1970_17095</name>
</gene>
<organism evidence="1 2">
    <name type="scientific">Mesobacillus zeae</name>
    <dbReference type="NCBI Taxonomy" id="1917180"/>
    <lineage>
        <taxon>Bacteria</taxon>
        <taxon>Bacillati</taxon>
        <taxon>Bacillota</taxon>
        <taxon>Bacilli</taxon>
        <taxon>Bacillales</taxon>
        <taxon>Bacillaceae</taxon>
        <taxon>Mesobacillus</taxon>
    </lineage>
</organism>
<dbReference type="Proteomes" id="UP000265816">
    <property type="component" value="Unassembled WGS sequence"/>
</dbReference>
<accession>A0A398B5L1</accession>
<dbReference type="SUPFAM" id="SSF47413">
    <property type="entry name" value="lambda repressor-like DNA-binding domains"/>
    <property type="match status" value="1"/>
</dbReference>
<dbReference type="CDD" id="cd00093">
    <property type="entry name" value="HTH_XRE"/>
    <property type="match status" value="1"/>
</dbReference>
<dbReference type="RefSeq" id="WP_119114075.1">
    <property type="nucleotide sequence ID" value="NZ_CBCSEO010000003.1"/>
</dbReference>
<dbReference type="InterPro" id="IPR010982">
    <property type="entry name" value="Lambda_DNA-bd_dom_sf"/>
</dbReference>
<dbReference type="OrthoDB" id="2612592at2"/>
<evidence type="ECO:0000313" key="2">
    <source>
        <dbReference type="Proteomes" id="UP000265816"/>
    </source>
</evidence>
<comment type="caution">
    <text evidence="1">The sequence shown here is derived from an EMBL/GenBank/DDBJ whole genome shotgun (WGS) entry which is preliminary data.</text>
</comment>
<dbReference type="Gene3D" id="1.10.260.40">
    <property type="entry name" value="lambda repressor-like DNA-binding domains"/>
    <property type="match status" value="1"/>
</dbReference>
<dbReference type="AlphaFoldDB" id="A0A398B5L1"/>
<dbReference type="InterPro" id="IPR001387">
    <property type="entry name" value="Cro/C1-type_HTH"/>
</dbReference>
<name>A0A398B5L1_9BACI</name>
<keyword evidence="2" id="KW-1185">Reference proteome</keyword>
<dbReference type="EMBL" id="QWVT01000029">
    <property type="protein sequence ID" value="RID83230.1"/>
    <property type="molecule type" value="Genomic_DNA"/>
</dbReference>
<reference evidence="1 2" key="1">
    <citation type="submission" date="2018-08" db="EMBL/GenBank/DDBJ databases">
        <title>Bacillus jemisoniae sp. nov., Bacillus chryseoplanitiae sp. nov., Bacillus resnikiae sp. nov., and Bacillus frankliniae sp. nov., isolated from Viking spacecraft and associated surfaces.</title>
        <authorList>
            <person name="Seuylemezian A."/>
            <person name="Vaishampayan P."/>
        </authorList>
    </citation>
    <scope>NUCLEOTIDE SEQUENCE [LARGE SCALE GENOMIC DNA]</scope>
    <source>
        <strain evidence="1 2">JJ-247</strain>
    </source>
</reference>
<dbReference type="GO" id="GO:0003677">
    <property type="term" value="F:DNA binding"/>
    <property type="evidence" value="ECO:0007669"/>
    <property type="project" value="InterPro"/>
</dbReference>